<dbReference type="InterPro" id="IPR022796">
    <property type="entry name" value="Chloroa_b-bind"/>
</dbReference>
<proteinExistence type="predicted"/>
<protein>
    <submittedName>
        <fullName evidence="6">Chloroplastic</fullName>
    </submittedName>
</protein>
<dbReference type="Pfam" id="PF00504">
    <property type="entry name" value="Chloroa_b-bind"/>
    <property type="match status" value="1"/>
</dbReference>
<accession>A0ABP0J8S7</accession>
<dbReference type="Gene3D" id="1.10.3460.10">
    <property type="entry name" value="Chlorophyll a/b binding protein domain"/>
    <property type="match status" value="1"/>
</dbReference>
<feature type="chain" id="PRO_5046415684" evidence="5">
    <location>
        <begin position="27"/>
        <end position="252"/>
    </location>
</feature>
<keyword evidence="4" id="KW-0934">Plastid</keyword>
<gene>
    <name evidence="6" type="ORF">SCF082_LOCUS10802</name>
</gene>
<organism evidence="6 7">
    <name type="scientific">Durusdinium trenchii</name>
    <dbReference type="NCBI Taxonomy" id="1381693"/>
    <lineage>
        <taxon>Eukaryota</taxon>
        <taxon>Sar</taxon>
        <taxon>Alveolata</taxon>
        <taxon>Dinophyceae</taxon>
        <taxon>Suessiales</taxon>
        <taxon>Symbiodiniaceae</taxon>
        <taxon>Durusdinium</taxon>
    </lineage>
</organism>
<keyword evidence="2" id="KW-0150">Chloroplast</keyword>
<name>A0ABP0J8S7_9DINO</name>
<evidence type="ECO:0000313" key="7">
    <source>
        <dbReference type="Proteomes" id="UP001642464"/>
    </source>
</evidence>
<evidence type="ECO:0000256" key="5">
    <source>
        <dbReference type="SAM" id="SignalP"/>
    </source>
</evidence>
<dbReference type="SUPFAM" id="SSF103511">
    <property type="entry name" value="Chlorophyll a-b binding protein"/>
    <property type="match status" value="1"/>
</dbReference>
<sequence>MPKASLLIAGAAGVALAPAFLAPGAGVPVRAPARAEEATRSVRDSTNAPFRMANVALPALGLLAAGRRAARSGTARAAEAAAAEPEPEVFDPRKEPGVTLPLMYFDPLGFAKEGDREGFYQLRAAELKHGRVAMIASVGCVMQHNIKFPGFEDVPAGIKAAITPPGTYGLLAIIALAGALELTIFKQDPEMDPGDFGDPAGFGQYYTEWKDRELNNCRMGMVSFLGIVVAELATGKDGVEQIWTPLGNLAAE</sequence>
<dbReference type="Proteomes" id="UP001642464">
    <property type="component" value="Unassembled WGS sequence"/>
</dbReference>
<evidence type="ECO:0000256" key="3">
    <source>
        <dbReference type="ARBA" id="ARBA00022531"/>
    </source>
</evidence>
<evidence type="ECO:0000256" key="4">
    <source>
        <dbReference type="ARBA" id="ARBA00022640"/>
    </source>
</evidence>
<dbReference type="InterPro" id="IPR001344">
    <property type="entry name" value="Chloro_AB-bd_pln"/>
</dbReference>
<dbReference type="PANTHER" id="PTHR21649">
    <property type="entry name" value="CHLOROPHYLL A/B BINDING PROTEIN"/>
    <property type="match status" value="1"/>
</dbReference>
<keyword evidence="3" id="KW-0602">Photosynthesis</keyword>
<keyword evidence="5" id="KW-0732">Signal</keyword>
<evidence type="ECO:0000313" key="6">
    <source>
        <dbReference type="EMBL" id="CAK9010733.1"/>
    </source>
</evidence>
<evidence type="ECO:0000256" key="2">
    <source>
        <dbReference type="ARBA" id="ARBA00022528"/>
    </source>
</evidence>
<evidence type="ECO:0000256" key="1">
    <source>
        <dbReference type="ARBA" id="ARBA00004229"/>
    </source>
</evidence>
<comment type="subcellular location">
    <subcellularLocation>
        <location evidence="1">Plastid</location>
        <location evidence="1">Chloroplast</location>
    </subcellularLocation>
</comment>
<dbReference type="EMBL" id="CAXAMM010006335">
    <property type="protein sequence ID" value="CAK9010733.1"/>
    <property type="molecule type" value="Genomic_DNA"/>
</dbReference>
<keyword evidence="7" id="KW-1185">Reference proteome</keyword>
<comment type="caution">
    <text evidence="6">The sequence shown here is derived from an EMBL/GenBank/DDBJ whole genome shotgun (WGS) entry which is preliminary data.</text>
</comment>
<feature type="signal peptide" evidence="5">
    <location>
        <begin position="1"/>
        <end position="26"/>
    </location>
</feature>
<reference evidence="6 7" key="1">
    <citation type="submission" date="2024-02" db="EMBL/GenBank/DDBJ databases">
        <authorList>
            <person name="Chen Y."/>
            <person name="Shah S."/>
            <person name="Dougan E. K."/>
            <person name="Thang M."/>
            <person name="Chan C."/>
        </authorList>
    </citation>
    <scope>NUCLEOTIDE SEQUENCE [LARGE SCALE GENOMIC DNA]</scope>
</reference>